<dbReference type="Proteomes" id="UP001337655">
    <property type="component" value="Unassembled WGS sequence"/>
</dbReference>
<gene>
    <name evidence="6" type="ORF">LTR77_005780</name>
</gene>
<dbReference type="RefSeq" id="XP_064659148.1">
    <property type="nucleotide sequence ID" value="XM_064803023.1"/>
</dbReference>
<keyword evidence="2" id="KW-0805">Transcription regulation</keyword>
<keyword evidence="1" id="KW-0862">Zinc</keyword>
<dbReference type="AlphaFoldDB" id="A0AAV9PDI1"/>
<organism evidence="6 7">
    <name type="scientific">Saxophila tyrrhenica</name>
    <dbReference type="NCBI Taxonomy" id="1690608"/>
    <lineage>
        <taxon>Eukaryota</taxon>
        <taxon>Fungi</taxon>
        <taxon>Dikarya</taxon>
        <taxon>Ascomycota</taxon>
        <taxon>Pezizomycotina</taxon>
        <taxon>Dothideomycetes</taxon>
        <taxon>Dothideomycetidae</taxon>
        <taxon>Mycosphaerellales</taxon>
        <taxon>Extremaceae</taxon>
        <taxon>Saxophila</taxon>
    </lineage>
</organism>
<evidence type="ECO:0000256" key="1">
    <source>
        <dbReference type="ARBA" id="ARBA00022833"/>
    </source>
</evidence>
<keyword evidence="4" id="KW-0804">Transcription</keyword>
<dbReference type="EMBL" id="JAVRRT010000008">
    <property type="protein sequence ID" value="KAK5169802.1"/>
    <property type="molecule type" value="Genomic_DNA"/>
</dbReference>
<proteinExistence type="predicted"/>
<evidence type="ECO:0000256" key="4">
    <source>
        <dbReference type="ARBA" id="ARBA00023163"/>
    </source>
</evidence>
<dbReference type="GO" id="GO:0003677">
    <property type="term" value="F:DNA binding"/>
    <property type="evidence" value="ECO:0007669"/>
    <property type="project" value="UniProtKB-KW"/>
</dbReference>
<accession>A0AAV9PDI1</accession>
<evidence type="ECO:0000256" key="5">
    <source>
        <dbReference type="SAM" id="MobiDB-lite"/>
    </source>
</evidence>
<feature type="compositionally biased region" description="Polar residues" evidence="5">
    <location>
        <begin position="271"/>
        <end position="284"/>
    </location>
</feature>
<dbReference type="GeneID" id="89927121"/>
<protein>
    <submittedName>
        <fullName evidence="6">Uncharacterized protein</fullName>
    </submittedName>
</protein>
<keyword evidence="7" id="KW-1185">Reference proteome</keyword>
<reference evidence="6 7" key="1">
    <citation type="submission" date="2023-08" db="EMBL/GenBank/DDBJ databases">
        <title>Black Yeasts Isolated from many extreme environments.</title>
        <authorList>
            <person name="Coleine C."/>
            <person name="Stajich J.E."/>
            <person name="Selbmann L."/>
        </authorList>
    </citation>
    <scope>NUCLEOTIDE SEQUENCE [LARGE SCALE GENOMIC DNA]</scope>
    <source>
        <strain evidence="6 7">CCFEE 5935</strain>
    </source>
</reference>
<dbReference type="InterPro" id="IPR052073">
    <property type="entry name" value="Amide_Lactam_Regulators"/>
</dbReference>
<keyword evidence="3" id="KW-0238">DNA-binding</keyword>
<evidence type="ECO:0000313" key="6">
    <source>
        <dbReference type="EMBL" id="KAK5169802.1"/>
    </source>
</evidence>
<evidence type="ECO:0000256" key="2">
    <source>
        <dbReference type="ARBA" id="ARBA00023015"/>
    </source>
</evidence>
<dbReference type="CDD" id="cd12148">
    <property type="entry name" value="fungal_TF_MHR"/>
    <property type="match status" value="1"/>
</dbReference>
<evidence type="ECO:0000313" key="7">
    <source>
        <dbReference type="Proteomes" id="UP001337655"/>
    </source>
</evidence>
<dbReference type="PANTHER" id="PTHR47171:SF2">
    <property type="entry name" value="TRANSCRIPTION FACTOR, PUTATIVE-RELATED"/>
    <property type="match status" value="1"/>
</dbReference>
<sequence>MHSPGTTKLRLAMVDHGPCIVRPLEPEDFIFIDGHDSSVSDPDGQVFSSFVQITCIVGDLTQKCLRGDLTHKKRLDLETALLRWLDDLPAEFHLHDRTNGRLNSYSFRSRQLHVPYFVALIILSRQRSPEKCPPPVALLAASFIIGIFEEYLDWGDIAVVSPASIFYLMVASLVQASAYRFAAFARHREKEFDITRQAVDALKTRFPTAIGAERVIQYVSAFTVQVPSDATSSETISMRERKFFSVFGPELCCQWEEVMNPPPEPPRRTARSNNPLSQGSQQQAARHEADFGQHASQNMPGSGEPDTAAAFEPGPWNMDPLLQFNGAGPQLFNGMGQWWWSDMVSGHLPADF</sequence>
<name>A0AAV9PDI1_9PEZI</name>
<evidence type="ECO:0000256" key="3">
    <source>
        <dbReference type="ARBA" id="ARBA00023125"/>
    </source>
</evidence>
<comment type="caution">
    <text evidence="6">The sequence shown here is derived from an EMBL/GenBank/DDBJ whole genome shotgun (WGS) entry which is preliminary data.</text>
</comment>
<feature type="region of interest" description="Disordered" evidence="5">
    <location>
        <begin position="257"/>
        <end position="315"/>
    </location>
</feature>
<dbReference type="PANTHER" id="PTHR47171">
    <property type="entry name" value="FARA-RELATED"/>
    <property type="match status" value="1"/>
</dbReference>